<evidence type="ECO:0000256" key="2">
    <source>
        <dbReference type="ARBA" id="ARBA00022884"/>
    </source>
</evidence>
<dbReference type="Gene3D" id="3.10.290.10">
    <property type="entry name" value="RNA-binding S4 domain"/>
    <property type="match status" value="1"/>
</dbReference>
<dbReference type="RefSeq" id="WP_268074122.1">
    <property type="nucleotide sequence ID" value="NZ_CP109965.1"/>
</dbReference>
<sequence>MRLDKYACEAVDLTRSEAKKAISRGSFTVNGEVIKSPAFKVPQDACVEYLEQEVELVGTRYIMMHKPVDTLCTTSDTELYESVISLMDIEKPERLHVAGRLDVDTTGLLLITDDGKWSHRVTSPNYHCKKVYIAQLADAVEPAEQAIMIEQVAQGIMLKNEDKPTLPAHLSFSTDNCAQLTISEGRYHQVKRMFAALGNKVVSLHRQKIGHLEIDSDLEPCEWRYLTAEEVALF</sequence>
<dbReference type="Pfam" id="PF00849">
    <property type="entry name" value="PseudoU_synth_2"/>
    <property type="match status" value="1"/>
</dbReference>
<dbReference type="PROSITE" id="PS01149">
    <property type="entry name" value="PSI_RSU"/>
    <property type="match status" value="1"/>
</dbReference>
<dbReference type="InterPro" id="IPR020103">
    <property type="entry name" value="PsdUridine_synth_cat_dom_sf"/>
</dbReference>
<dbReference type="InterPro" id="IPR018496">
    <property type="entry name" value="PsdUridine_synth_RsuA/RluB_CS"/>
</dbReference>
<evidence type="ECO:0000256" key="7">
    <source>
        <dbReference type="RuleBase" id="RU003887"/>
    </source>
</evidence>
<dbReference type="Gene3D" id="3.30.70.580">
    <property type="entry name" value="Pseudouridine synthase I, catalytic domain, N-terminal subdomain"/>
    <property type="match status" value="1"/>
</dbReference>
<dbReference type="PROSITE" id="PS50889">
    <property type="entry name" value="S4"/>
    <property type="match status" value="1"/>
</dbReference>
<dbReference type="SUPFAM" id="SSF55174">
    <property type="entry name" value="Alpha-L RNA-binding motif"/>
    <property type="match status" value="1"/>
</dbReference>
<evidence type="ECO:0000313" key="9">
    <source>
        <dbReference type="EMBL" id="WAJ69829.1"/>
    </source>
</evidence>
<dbReference type="CDD" id="cd02553">
    <property type="entry name" value="PseudoU_synth_RsuA"/>
    <property type="match status" value="1"/>
</dbReference>
<dbReference type="PANTHER" id="PTHR47683">
    <property type="entry name" value="PSEUDOURIDINE SYNTHASE FAMILY PROTEIN-RELATED"/>
    <property type="match status" value="1"/>
</dbReference>
<reference evidence="9" key="1">
    <citation type="submission" date="2022-10" db="EMBL/GenBank/DDBJ databases">
        <title>Catenovulum adriacola sp. nov. isolated in the Harbour of Susak.</title>
        <authorList>
            <person name="Schoch T."/>
            <person name="Reich S.J."/>
            <person name="Stoeferle S."/>
            <person name="Flaiz M."/>
            <person name="Kazda M."/>
            <person name="Riedel C.U."/>
            <person name="Duerre P."/>
        </authorList>
    </citation>
    <scope>NUCLEOTIDE SEQUENCE</scope>
    <source>
        <strain evidence="9">TS8</strain>
    </source>
</reference>
<evidence type="ECO:0000256" key="5">
    <source>
        <dbReference type="ARBA" id="ARBA00037590"/>
    </source>
</evidence>
<accession>A0ABY7ANB2</accession>
<dbReference type="EMBL" id="CP109965">
    <property type="protein sequence ID" value="WAJ69829.1"/>
    <property type="molecule type" value="Genomic_DNA"/>
</dbReference>
<dbReference type="NCBIfam" id="TIGR00093">
    <property type="entry name" value="pseudouridine synthase"/>
    <property type="match status" value="1"/>
</dbReference>
<dbReference type="EC" id="5.4.99.-" evidence="7"/>
<dbReference type="InterPro" id="IPR006145">
    <property type="entry name" value="PsdUridine_synth_RsuA/RluA"/>
</dbReference>
<evidence type="ECO:0000256" key="4">
    <source>
        <dbReference type="ARBA" id="ARBA00036749"/>
    </source>
</evidence>
<evidence type="ECO:0000313" key="10">
    <source>
        <dbReference type="Proteomes" id="UP001163726"/>
    </source>
</evidence>
<dbReference type="InterPro" id="IPR036986">
    <property type="entry name" value="S4_RNA-bd_sf"/>
</dbReference>
<organism evidence="9 10">
    <name type="scientific">Catenovulum adriaticum</name>
    <dbReference type="NCBI Taxonomy" id="2984846"/>
    <lineage>
        <taxon>Bacteria</taxon>
        <taxon>Pseudomonadati</taxon>
        <taxon>Pseudomonadota</taxon>
        <taxon>Gammaproteobacteria</taxon>
        <taxon>Alteromonadales</taxon>
        <taxon>Alteromonadaceae</taxon>
        <taxon>Catenovulum</taxon>
    </lineage>
</organism>
<keyword evidence="3 7" id="KW-0413">Isomerase</keyword>
<dbReference type="InterPro" id="IPR020094">
    <property type="entry name" value="TruA/RsuA/RluB/E/F_N"/>
</dbReference>
<evidence type="ECO:0000256" key="3">
    <source>
        <dbReference type="ARBA" id="ARBA00023235"/>
    </source>
</evidence>
<dbReference type="SUPFAM" id="SSF55120">
    <property type="entry name" value="Pseudouridine synthase"/>
    <property type="match status" value="1"/>
</dbReference>
<comment type="function">
    <text evidence="5">Responsible for synthesis of pseudouridine from uracil-516 in 16S ribosomal RNA.</text>
</comment>
<dbReference type="InterPro" id="IPR042092">
    <property type="entry name" value="PsdUridine_s_RsuA/RluB/E/F_cat"/>
</dbReference>
<dbReference type="Proteomes" id="UP001163726">
    <property type="component" value="Chromosome"/>
</dbReference>
<dbReference type="InterPro" id="IPR000748">
    <property type="entry name" value="PsdUridine_synth_RsuA/RluB/E/F"/>
</dbReference>
<name>A0ABY7ANB2_9ALTE</name>
<protein>
    <recommendedName>
        <fullName evidence="7">Pseudouridine synthase</fullName>
        <ecNumber evidence="7">5.4.99.-</ecNumber>
    </recommendedName>
</protein>
<evidence type="ECO:0000259" key="8">
    <source>
        <dbReference type="SMART" id="SM00363"/>
    </source>
</evidence>
<dbReference type="PANTHER" id="PTHR47683:SF4">
    <property type="entry name" value="PSEUDOURIDINE SYNTHASE"/>
    <property type="match status" value="1"/>
</dbReference>
<comment type="similarity">
    <text evidence="1 7">Belongs to the pseudouridine synthase RsuA family.</text>
</comment>
<keyword evidence="2 6" id="KW-0694">RNA-binding</keyword>
<gene>
    <name evidence="9" type="ORF">OLW01_11810</name>
</gene>
<proteinExistence type="inferred from homology"/>
<dbReference type="InterPro" id="IPR050343">
    <property type="entry name" value="RsuA_PseudoU_synthase"/>
</dbReference>
<evidence type="ECO:0000256" key="6">
    <source>
        <dbReference type="PROSITE-ProRule" id="PRU00182"/>
    </source>
</evidence>
<dbReference type="InterPro" id="IPR002942">
    <property type="entry name" value="S4_RNA-bd"/>
</dbReference>
<keyword evidence="10" id="KW-1185">Reference proteome</keyword>
<dbReference type="SMART" id="SM00363">
    <property type="entry name" value="S4"/>
    <property type="match status" value="1"/>
</dbReference>
<evidence type="ECO:0000256" key="1">
    <source>
        <dbReference type="ARBA" id="ARBA00008348"/>
    </source>
</evidence>
<dbReference type="CDD" id="cd00165">
    <property type="entry name" value="S4"/>
    <property type="match status" value="1"/>
</dbReference>
<comment type="catalytic activity">
    <reaction evidence="4">
        <text>uridine(516) in 16S rRNA = pseudouridine(516) in 16S rRNA</text>
        <dbReference type="Rhea" id="RHEA:38867"/>
        <dbReference type="Rhea" id="RHEA-COMP:10089"/>
        <dbReference type="Rhea" id="RHEA-COMP:10090"/>
        <dbReference type="ChEBI" id="CHEBI:65314"/>
        <dbReference type="ChEBI" id="CHEBI:65315"/>
        <dbReference type="EC" id="5.4.99.19"/>
    </reaction>
</comment>
<dbReference type="Pfam" id="PF01479">
    <property type="entry name" value="S4"/>
    <property type="match status" value="1"/>
</dbReference>
<feature type="domain" description="RNA-binding S4" evidence="8">
    <location>
        <begin position="1"/>
        <end position="62"/>
    </location>
</feature>
<dbReference type="Gene3D" id="3.30.70.1560">
    <property type="entry name" value="Alpha-L RNA-binding motif"/>
    <property type="match status" value="1"/>
</dbReference>